<dbReference type="PANTHER" id="PTHR34978">
    <property type="entry name" value="POSSIBLE SENSOR-TRANSDUCER PROTEIN BLAR"/>
    <property type="match status" value="1"/>
</dbReference>
<protein>
    <recommendedName>
        <fullName evidence="2">TonB C-terminal domain-containing protein</fullName>
    </recommendedName>
</protein>
<dbReference type="Pfam" id="PF05569">
    <property type="entry name" value="Peptidase_M56"/>
    <property type="match status" value="1"/>
</dbReference>
<dbReference type="GO" id="GO:0055085">
    <property type="term" value="P:transmembrane transport"/>
    <property type="evidence" value="ECO:0007669"/>
    <property type="project" value="InterPro"/>
</dbReference>
<organism evidence="3">
    <name type="scientific">hydrothermal vent metagenome</name>
    <dbReference type="NCBI Taxonomy" id="652676"/>
    <lineage>
        <taxon>unclassified sequences</taxon>
        <taxon>metagenomes</taxon>
        <taxon>ecological metagenomes</taxon>
    </lineage>
</organism>
<keyword evidence="1" id="KW-0472">Membrane</keyword>
<feature type="transmembrane region" description="Helical" evidence="1">
    <location>
        <begin position="17"/>
        <end position="37"/>
    </location>
</feature>
<name>A0A3B0S8V8_9ZZZZ</name>
<proteinExistence type="predicted"/>
<evidence type="ECO:0000259" key="2">
    <source>
        <dbReference type="PROSITE" id="PS52015"/>
    </source>
</evidence>
<dbReference type="AlphaFoldDB" id="A0A3B0S8V8"/>
<dbReference type="InterPro" id="IPR037682">
    <property type="entry name" value="TonB_C"/>
</dbReference>
<feature type="transmembrane region" description="Helical" evidence="1">
    <location>
        <begin position="44"/>
        <end position="62"/>
    </location>
</feature>
<gene>
    <name evidence="3" type="ORF">MNBD_ALPHA01-538</name>
</gene>
<evidence type="ECO:0000256" key="1">
    <source>
        <dbReference type="SAM" id="Phobius"/>
    </source>
</evidence>
<reference evidence="3" key="1">
    <citation type="submission" date="2018-06" db="EMBL/GenBank/DDBJ databases">
        <authorList>
            <person name="Zhirakovskaya E."/>
        </authorList>
    </citation>
    <scope>NUCLEOTIDE SEQUENCE</scope>
</reference>
<dbReference type="InterPro" id="IPR008756">
    <property type="entry name" value="Peptidase_M56"/>
</dbReference>
<keyword evidence="1" id="KW-1133">Transmembrane helix</keyword>
<dbReference type="EMBL" id="UOEJ01000164">
    <property type="protein sequence ID" value="VAW02611.1"/>
    <property type="molecule type" value="Genomic_DNA"/>
</dbReference>
<dbReference type="CDD" id="cd07341">
    <property type="entry name" value="M56_BlaR1_MecR1_like"/>
    <property type="match status" value="1"/>
</dbReference>
<accession>A0A3B0S8V8</accession>
<dbReference type="InterPro" id="IPR052173">
    <property type="entry name" value="Beta-lactam_resp_regulator"/>
</dbReference>
<dbReference type="PANTHER" id="PTHR34978:SF3">
    <property type="entry name" value="SLR0241 PROTEIN"/>
    <property type="match status" value="1"/>
</dbReference>
<keyword evidence="1" id="KW-0812">Transmembrane</keyword>
<feature type="non-terminal residue" evidence="3">
    <location>
        <position position="366"/>
    </location>
</feature>
<evidence type="ECO:0000313" key="3">
    <source>
        <dbReference type="EMBL" id="VAW02611.1"/>
    </source>
</evidence>
<dbReference type="PROSITE" id="PS52015">
    <property type="entry name" value="TONB_CTD"/>
    <property type="match status" value="1"/>
</dbReference>
<dbReference type="Gene3D" id="3.30.2010.10">
    <property type="entry name" value="Metalloproteases ('zincins'), catalytic domain"/>
    <property type="match status" value="1"/>
</dbReference>
<feature type="transmembrane region" description="Helical" evidence="1">
    <location>
        <begin position="99"/>
        <end position="120"/>
    </location>
</feature>
<feature type="domain" description="TonB C-terminal" evidence="2">
    <location>
        <begin position="335"/>
        <end position="366"/>
    </location>
</feature>
<sequence>MWGLISEIMFEIARQHIWQSGLFTIFVLSVIRIYPAMSHETRSWLWFSAFLLAIALPFAVFLPDDQNISAVVGLISANPGQNIPDIADGNIFHLPLTHWIFYIWITGAAIMLAGLGKSAVHTWGIISRTGKLPDSLDIFIRKINHDIPVYSSDRISSPLVTGFRRQVILLPEYMLTALSPEALTGILHHEYAHIHRNDMRVMVIQRLLCAIFWWNPVIYFMSARLDRSREMACDERAAHKTGDALQYAHSLLSSAEQIILAKQRYLAVSIFQKKQNLKQRIERLKIMNINTIRHGRMTVFIWCLGLVTIAAGAAYILTPRLAQADQADITGEIITYKESLLPISQTPPGYPEMALENRLEGYVILK</sequence>
<feature type="transmembrane region" description="Helical" evidence="1">
    <location>
        <begin position="299"/>
        <end position="317"/>
    </location>
</feature>